<dbReference type="GO" id="GO:0005737">
    <property type="term" value="C:cytoplasm"/>
    <property type="evidence" value="ECO:0007669"/>
    <property type="project" value="TreeGrafter"/>
</dbReference>
<reference evidence="2 3" key="1">
    <citation type="journal article" date="2018" name="Mol. Biol. Evol.">
        <title>Broad Genomic Sampling Reveals a Smut Pathogenic Ancestry of the Fungal Clade Ustilaginomycotina.</title>
        <authorList>
            <person name="Kijpornyongpan T."/>
            <person name="Mondo S.J."/>
            <person name="Barry K."/>
            <person name="Sandor L."/>
            <person name="Lee J."/>
            <person name="Lipzen A."/>
            <person name="Pangilinan J."/>
            <person name="LaButti K."/>
            <person name="Hainaut M."/>
            <person name="Henrissat B."/>
            <person name="Grigoriev I.V."/>
            <person name="Spatafora J.W."/>
            <person name="Aime M.C."/>
        </authorList>
    </citation>
    <scope>NUCLEOTIDE SEQUENCE [LARGE SCALE GENOMIC DNA]</scope>
    <source>
        <strain evidence="2 3">MCA 4718</strain>
    </source>
</reference>
<feature type="compositionally biased region" description="Low complexity" evidence="1">
    <location>
        <begin position="249"/>
        <end position="258"/>
    </location>
</feature>
<dbReference type="Gene3D" id="3.10.310.10">
    <property type="entry name" value="Diaminopimelate Epimerase, Chain A, domain 1"/>
    <property type="match status" value="2"/>
</dbReference>
<dbReference type="NCBIfam" id="TIGR00654">
    <property type="entry name" value="PhzF_family"/>
    <property type="match status" value="1"/>
</dbReference>
<proteinExistence type="predicted"/>
<dbReference type="OrthoDB" id="75169at2759"/>
<organism evidence="2 3">
    <name type="scientific">Pseudomicrostroma glucosiphilum</name>
    <dbReference type="NCBI Taxonomy" id="1684307"/>
    <lineage>
        <taxon>Eukaryota</taxon>
        <taxon>Fungi</taxon>
        <taxon>Dikarya</taxon>
        <taxon>Basidiomycota</taxon>
        <taxon>Ustilaginomycotina</taxon>
        <taxon>Exobasidiomycetes</taxon>
        <taxon>Microstromatales</taxon>
        <taxon>Microstromatales incertae sedis</taxon>
        <taxon>Pseudomicrostroma</taxon>
    </lineage>
</organism>
<dbReference type="AlphaFoldDB" id="A0A316TZF5"/>
<dbReference type="InterPro" id="IPR003719">
    <property type="entry name" value="Phenazine_PhzF-like"/>
</dbReference>
<keyword evidence="3" id="KW-1185">Reference proteome</keyword>
<dbReference type="GO" id="GO:0016853">
    <property type="term" value="F:isomerase activity"/>
    <property type="evidence" value="ECO:0007669"/>
    <property type="project" value="TreeGrafter"/>
</dbReference>
<dbReference type="SUPFAM" id="SSF54506">
    <property type="entry name" value="Diaminopimelate epimerase-like"/>
    <property type="match status" value="1"/>
</dbReference>
<accession>A0A316TZF5</accession>
<evidence type="ECO:0000256" key="1">
    <source>
        <dbReference type="SAM" id="MobiDB-lite"/>
    </source>
</evidence>
<dbReference type="STRING" id="1684307.A0A316TZF5"/>
<dbReference type="Proteomes" id="UP000245942">
    <property type="component" value="Unassembled WGS sequence"/>
</dbReference>
<protein>
    <submittedName>
        <fullName evidence="2">Diaminopimelate epimerase-like protein</fullName>
    </submittedName>
</protein>
<evidence type="ECO:0000313" key="2">
    <source>
        <dbReference type="EMBL" id="PWN18477.1"/>
    </source>
</evidence>
<dbReference type="PANTHER" id="PTHR13774:SF32">
    <property type="entry name" value="ANTISENSE-ENHANCING SEQUENCE 1"/>
    <property type="match status" value="1"/>
</dbReference>
<dbReference type="GeneID" id="37015012"/>
<name>A0A316TZF5_9BASI</name>
<sequence>MSTSPRARGFVQNDVFSSVPLLGNPVAVVLDGRGLSTETMALFARWTNLSETTFILPPSEEVKAGGKADYRLRILTPFGELPFAGHPTLGSCQAWLDHISSSSQGQLFASGQSDIITQECGVGLVKIKRDGATGRLALAAPGFTKYQPGTEEEIRTVCQAMGIERGDVLKAQWICNGPRWFGLLLRSAQAVLNASLQSGGTDLLAEGGVPFIGLTGPYRPAAALLQSAGLLDEAAVATLTEEVEKDGTPSASLPSASPTEGAAQGEATPLASWEVRAIFEGIEDPVTGSLNAGFARWLVQDEGLAQRNYVASQGKCMDRRGRVYVNADGDAASGSEKGEIWIGGDTSEVIRGEVRL</sequence>
<evidence type="ECO:0000313" key="3">
    <source>
        <dbReference type="Proteomes" id="UP000245942"/>
    </source>
</evidence>
<dbReference type="EMBL" id="KZ819336">
    <property type="protein sequence ID" value="PWN18477.1"/>
    <property type="molecule type" value="Genomic_DNA"/>
</dbReference>
<dbReference type="Pfam" id="PF02567">
    <property type="entry name" value="PhzC-PhzF"/>
    <property type="match status" value="1"/>
</dbReference>
<dbReference type="RefSeq" id="XP_025345637.1">
    <property type="nucleotide sequence ID" value="XM_025493278.1"/>
</dbReference>
<feature type="region of interest" description="Disordered" evidence="1">
    <location>
        <begin position="242"/>
        <end position="267"/>
    </location>
</feature>
<dbReference type="PANTHER" id="PTHR13774">
    <property type="entry name" value="PHENAZINE BIOSYNTHESIS PROTEIN"/>
    <property type="match status" value="1"/>
</dbReference>
<gene>
    <name evidence="2" type="ORF">BCV69DRAFT_285103</name>
</gene>